<accession>A0A6G4QV85</accession>
<dbReference type="EMBL" id="JAAKGT010000002">
    <property type="protein sequence ID" value="NGM49442.1"/>
    <property type="molecule type" value="Genomic_DNA"/>
</dbReference>
<protein>
    <submittedName>
        <fullName evidence="2">Uncharacterized protein</fullName>
    </submittedName>
</protein>
<comment type="caution">
    <text evidence="2">The sequence shown here is derived from an EMBL/GenBank/DDBJ whole genome shotgun (WGS) entry which is preliminary data.</text>
</comment>
<proteinExistence type="predicted"/>
<feature type="chain" id="PRO_5026304546" evidence="1">
    <location>
        <begin position="21"/>
        <end position="219"/>
    </location>
</feature>
<sequence>MIGRAAGLVLALASGGTAMAEPQPRACYADWTVEGWNAKAYAHAWADGRLEQVEVVVAPPEAAPRGEPATPWVRYLATATAPDGTPRAWAIEARMVAFSRETRRGWTVDLLADGVLVGGGPVTWTAAPPLRGMENLPVLPQSDGVYRMDATGVLDAIDQAGRLEVAVRAKGRAPVILAFEGPGRAKAQAVGEAAMDRLRRTVAGEALDGANCRALAEGR</sequence>
<name>A0A6G4QV85_9CAUL</name>
<keyword evidence="1" id="KW-0732">Signal</keyword>
<evidence type="ECO:0000256" key="1">
    <source>
        <dbReference type="SAM" id="SignalP"/>
    </source>
</evidence>
<dbReference type="RefSeq" id="WP_165257374.1">
    <property type="nucleotide sequence ID" value="NZ_JAAKGT010000002.1"/>
</dbReference>
<dbReference type="AlphaFoldDB" id="A0A6G4QV85"/>
<gene>
    <name evidence="2" type="ORF">G5B46_07480</name>
</gene>
<reference evidence="2" key="1">
    <citation type="submission" date="2020-02" db="EMBL/GenBank/DDBJ databases">
        <authorList>
            <person name="Gao J."/>
            <person name="Sun J."/>
        </authorList>
    </citation>
    <scope>NUCLEOTIDE SEQUENCE</scope>
    <source>
        <strain evidence="2">602-2</strain>
    </source>
</reference>
<evidence type="ECO:0000313" key="2">
    <source>
        <dbReference type="EMBL" id="NGM49442.1"/>
    </source>
</evidence>
<feature type="signal peptide" evidence="1">
    <location>
        <begin position="1"/>
        <end position="20"/>
    </location>
</feature>
<organism evidence="2">
    <name type="scientific">Caulobacter sp. 602-2</name>
    <dbReference type="NCBI Taxonomy" id="2710887"/>
    <lineage>
        <taxon>Bacteria</taxon>
        <taxon>Pseudomonadati</taxon>
        <taxon>Pseudomonadota</taxon>
        <taxon>Alphaproteobacteria</taxon>
        <taxon>Caulobacterales</taxon>
        <taxon>Caulobacteraceae</taxon>
        <taxon>Caulobacter</taxon>
    </lineage>
</organism>